<dbReference type="RefSeq" id="WP_038291632.1">
    <property type="nucleotide sequence ID" value="NZ_BAVR01000143.1"/>
</dbReference>
<name>W4VE52_9FIRM</name>
<sequence>MEEKLIYDIEICAVIFGADKTILNLDIGNGFKFREMTMIPNIDELDKIFETDAMGLRRDYEAAKIDDNLNLICIYKSYSNEFVKKEVSDEFEKITNNTLKYLDDKIRGIRLLLEGPVRFKKLAIKIRQQMPIQVEKINMSFKRVALIPISEAMHSTEISKLKIDEIRVDEINRKLKSLKFPISNELLNNCHRYYDLSYHRENCIAITLLTTCLEMLFLNKKENAKKERVAKRCSVLLYDNKEDRLDCYARLLKTYKKDQILYMKELMKV</sequence>
<dbReference type="AlphaFoldDB" id="W4VE52"/>
<comment type="caution">
    <text evidence="1">The sequence shown here is derived from an EMBL/GenBank/DDBJ whole genome shotgun (WGS) entry which is preliminary data.</text>
</comment>
<protein>
    <submittedName>
        <fullName evidence="1">Uncharacterized protein</fullName>
    </submittedName>
</protein>
<evidence type="ECO:0000313" key="2">
    <source>
        <dbReference type="Proteomes" id="UP000019109"/>
    </source>
</evidence>
<organism evidence="1 2">
    <name type="scientific">Acetivibrio straminisolvens JCM 21531</name>
    <dbReference type="NCBI Taxonomy" id="1294263"/>
    <lineage>
        <taxon>Bacteria</taxon>
        <taxon>Bacillati</taxon>
        <taxon>Bacillota</taxon>
        <taxon>Clostridia</taxon>
        <taxon>Eubacteriales</taxon>
        <taxon>Oscillospiraceae</taxon>
        <taxon>Acetivibrio</taxon>
    </lineage>
</organism>
<keyword evidence="2" id="KW-1185">Reference proteome</keyword>
<dbReference type="EMBL" id="BAVR01000143">
    <property type="protein sequence ID" value="GAE91029.1"/>
    <property type="molecule type" value="Genomic_DNA"/>
</dbReference>
<proteinExistence type="predicted"/>
<reference evidence="1" key="1">
    <citation type="journal article" date="2014" name="Genome Announc.">
        <title>Draft Genome Sequence of Clostridium straminisolvens Strain JCM 21531T, Isolated from a Cellulose-Degrading Bacterial Community.</title>
        <authorList>
            <person name="Yuki M."/>
            <person name="Oshima K."/>
            <person name="Suda W."/>
            <person name="Sakamoto M."/>
            <person name="Kitamura K."/>
            <person name="Iida T."/>
            <person name="Hattori M."/>
            <person name="Ohkuma M."/>
        </authorList>
    </citation>
    <scope>NUCLEOTIDE SEQUENCE [LARGE SCALE GENOMIC DNA]</scope>
    <source>
        <strain evidence="1">JCM 21531</strain>
    </source>
</reference>
<evidence type="ECO:0000313" key="1">
    <source>
        <dbReference type="EMBL" id="GAE91029.1"/>
    </source>
</evidence>
<dbReference type="Proteomes" id="UP000019109">
    <property type="component" value="Unassembled WGS sequence"/>
</dbReference>
<dbReference type="OrthoDB" id="3034545at2"/>
<gene>
    <name evidence="1" type="ORF">JCM21531_4701</name>
</gene>
<accession>W4VE52</accession>